<dbReference type="InterPro" id="IPR018709">
    <property type="entry name" value="CoA_activase_DUF2229"/>
</dbReference>
<evidence type="ECO:0000259" key="1">
    <source>
        <dbReference type="Pfam" id="PF09989"/>
    </source>
</evidence>
<name>A0A7C6A8P6_UNCW3</name>
<dbReference type="Pfam" id="PF09989">
    <property type="entry name" value="DUF2229"/>
    <property type="match status" value="1"/>
</dbReference>
<feature type="domain" description="DUF2229" evidence="1">
    <location>
        <begin position="24"/>
        <end position="216"/>
    </location>
</feature>
<sequence>MKQNAIPCLENKFVTNSNRRKRIKIGIPRALLFFRYGNFWQRFFQELGMEVILSPKTDKMILEKGLGRVSSEVCLPIKVICGHIEELIDKADYIFLPRLVTLKDNLYACPKMIGIVDVALLEFANSCPILAPKIRNNFFLPHFYIGLKLTHNPLRSFQALKRARSALKEVKTIPEFPLDKPKIALISHFYNLEDDFIAKDIIQTFKRNGFLIYTKEDLPDSILSSAQGFARNIRWVYERELYNAFNYYLDKVDGIVTVISFGCGPDSLIAEMMAEKAKTYHKPFLSLIIDEHTGQAGLVTRLEAFIDCLKRQRATRSVHRTQSKACVERNEANAGRSKQ</sequence>
<accession>A0A7C6A8P6</accession>
<proteinExistence type="predicted"/>
<evidence type="ECO:0000313" key="2">
    <source>
        <dbReference type="EMBL" id="HHS51593.1"/>
    </source>
</evidence>
<dbReference type="PANTHER" id="PTHR32329:SF2">
    <property type="entry name" value="BIFUNCTIONAL PROTEIN [INCLUDES 2-HYDROXYACYL-COA DEHYDRATASE (N-TER) AND ITS ACTIVATOR DOMAIN (C_TERM)"/>
    <property type="match status" value="1"/>
</dbReference>
<dbReference type="PANTHER" id="PTHR32329">
    <property type="entry name" value="BIFUNCTIONAL PROTEIN [INCLUDES 2-HYDROXYACYL-COA DEHYDRATASE (N-TER) AND ITS ACTIVATOR DOMAIN (C_TERM)-RELATED"/>
    <property type="match status" value="1"/>
</dbReference>
<organism evidence="2">
    <name type="scientific">candidate division WOR-3 bacterium</name>
    <dbReference type="NCBI Taxonomy" id="2052148"/>
    <lineage>
        <taxon>Bacteria</taxon>
        <taxon>Bacteria division WOR-3</taxon>
    </lineage>
</organism>
<dbReference type="Gene3D" id="3.40.50.11900">
    <property type="match status" value="1"/>
</dbReference>
<reference evidence="2" key="1">
    <citation type="journal article" date="2020" name="mSystems">
        <title>Genome- and Community-Level Interaction Insights into Carbon Utilization and Element Cycling Functions of Hydrothermarchaeota in Hydrothermal Sediment.</title>
        <authorList>
            <person name="Zhou Z."/>
            <person name="Liu Y."/>
            <person name="Xu W."/>
            <person name="Pan J."/>
            <person name="Luo Z.H."/>
            <person name="Li M."/>
        </authorList>
    </citation>
    <scope>NUCLEOTIDE SEQUENCE [LARGE SCALE GENOMIC DNA]</scope>
    <source>
        <strain evidence="2">SpSt-876</strain>
    </source>
</reference>
<comment type="caution">
    <text evidence="2">The sequence shown here is derived from an EMBL/GenBank/DDBJ whole genome shotgun (WGS) entry which is preliminary data.</text>
</comment>
<dbReference type="AlphaFoldDB" id="A0A7C6A8P6"/>
<protein>
    <recommendedName>
        <fullName evidence="1">DUF2229 domain-containing protein</fullName>
    </recommendedName>
</protein>
<dbReference type="EMBL" id="DTLI01000042">
    <property type="protein sequence ID" value="HHS51593.1"/>
    <property type="molecule type" value="Genomic_DNA"/>
</dbReference>
<gene>
    <name evidence="2" type="ORF">ENW73_01835</name>
</gene>
<dbReference type="InterPro" id="IPR051805">
    <property type="entry name" value="Dehydratase_Activator_Redct"/>
</dbReference>